<dbReference type="InterPro" id="IPR017871">
    <property type="entry name" value="ABC_transporter-like_CS"/>
</dbReference>
<evidence type="ECO:0000256" key="7">
    <source>
        <dbReference type="ARBA" id="ARBA00022989"/>
    </source>
</evidence>
<feature type="transmembrane region" description="Helical" evidence="10">
    <location>
        <begin position="1145"/>
        <end position="1163"/>
    </location>
</feature>
<evidence type="ECO:0000256" key="5">
    <source>
        <dbReference type="ARBA" id="ARBA00022741"/>
    </source>
</evidence>
<evidence type="ECO:0000259" key="11">
    <source>
        <dbReference type="PROSITE" id="PS50893"/>
    </source>
</evidence>
<dbReference type="InterPro" id="IPR029481">
    <property type="entry name" value="ABC_trans_N"/>
</dbReference>
<dbReference type="CDD" id="cd03232">
    <property type="entry name" value="ABCG_PDR_domain2"/>
    <property type="match status" value="1"/>
</dbReference>
<evidence type="ECO:0000256" key="2">
    <source>
        <dbReference type="ARBA" id="ARBA00006012"/>
    </source>
</evidence>
<dbReference type="SMART" id="SM00382">
    <property type="entry name" value="AAA"/>
    <property type="match status" value="2"/>
</dbReference>
<feature type="transmembrane region" description="Helical" evidence="10">
    <location>
        <begin position="453"/>
        <end position="473"/>
    </location>
</feature>
<sequence length="1417" mass="158158">MLDSTSGPNHNDSESLNATRVATNVTVGPSLYPPRDLEDLQKVLRNVMKKKEKLEIKSRELGVVFEKLRVVGLGAIASHQPTIASMLNPLNLLRQINYLRHPPLRDILTDFEGVVKPGEMLLVLGRPGAGCSTLLRALANKWDDYHAILGEVHYDSLTPQQIHASYRGDVQYCPEDDVHFPTLTVQETLDFAAKTRVPQQRIIPHRKDHVALMTEVLASVLGLTPVLDTKVGDASIRGISGGEKKRVSIAEVLATRGLLTSWDNSTRGLDASTALEFIQSLRTVTDIWRLTTIVSIYQAGESLYRNFDKVCVIYDGRMVYFGPANCARQYFIEMGYEPANRQTTADFLVAVTNPHGRTVRQGYESHVPRTAAELAAYFTSSDTARANREDIAAYKDMFVGKEERALQFKESTRAQHSKLSPPKSSYIISTPMQAQALMIRRMQIIKGGIATQVIQLSVFIIQAVVVGTMFLRMKPETNTFFSRGGVIFFALLFTALSTMSEIPSLFVQRPIVLRQSRAAMYHPFVEALALTLVDVPVTAVIVTIFSIIFYFLVGLQQTAGHFFTFLLFLLLMTLTMKAWFRLLAAGFKIAAPAQSLAALSILILCLYLGYTLPKPNMIGALRWITYIDPLIYSFEALMVNEFHTLVAECSTIVPSGSTYDEYPMTYRACTTIGSVAGESQVSGYRYVLESFGYQFSHLWRNLGIVFAFLIGFICFLLLLTEINTAASIANSVILFKRGSKTVLKENGSESDEEKAASSASNEPLVSSAQPEKKVVPEGGLHTFSFSDVTYKVPVKGGWRTLLDNVSGYVAPGKLTALIGESGAGKTTLLNALSERTTSGIVTGERAMDGQPLPSDFRNQTGYVQQMDTHLPSATVREALLFSAKLRQPSSVALKEKEKYVEKCLHMCGLAEFADAIVGTLDVEQRKRTTIAVELVAKPSLIFLDEPTTGLDAQSAWAIICFLRSLADSGQSIVCTIHQPSAELFQSFDRLLLLRKGGQTVYFGDIGEKSSTLIGYFQSNGARICDDSENPAEYILEVIGAGATATVEEDWHDIWLKSPEAKERLRELEAVHASGRQQQAVQPKLKYTFPTLWPYQLTMLLERAAVYRWRNPIYMMSKLGVNIAAGLLIGFTFFKAKNGIQDTQDKLFAIFMSTVVSIALSQQLQSPFLAARRVYEIRERHSQMYHWSAMIASELLIEIPWNILGSSLFFLCWFWTVGFLTSRAGFTYLLYAVLYPLYYTSFGQAVAAMSPNAEIAALLFSFLFAYVLLFNGVLQPFRELGWWKWMYRVSPYTYLVEALTGQAVGHTSIVCRDVELTTVQPPSNYTCEQYLGPFVSVVGGYLTNPNATSSCEYCAYSTTDTFLGDNFNIYYSRHWRDLGLFCVYIGFNIGCIFIFMWLFRIHGGSLFHWIKTKIARRT</sequence>
<feature type="transmembrane region" description="Helical" evidence="10">
    <location>
        <begin position="698"/>
        <end position="719"/>
    </location>
</feature>
<keyword evidence="6" id="KW-0067">ATP-binding</keyword>
<dbReference type="FunCoup" id="A0A165B1F7">
    <property type="interactions" value="109"/>
</dbReference>
<dbReference type="EMBL" id="KV427699">
    <property type="protein sequence ID" value="KZT00050.1"/>
    <property type="molecule type" value="Genomic_DNA"/>
</dbReference>
<dbReference type="CDD" id="cd03233">
    <property type="entry name" value="ABCG_PDR_domain1"/>
    <property type="match status" value="1"/>
</dbReference>
<proteinExistence type="inferred from homology"/>
<evidence type="ECO:0000313" key="12">
    <source>
        <dbReference type="EMBL" id="KZT00050.1"/>
    </source>
</evidence>
<keyword evidence="7 10" id="KW-1133">Transmembrane helix</keyword>
<dbReference type="Pfam" id="PF19055">
    <property type="entry name" value="ABC2_membrane_7"/>
    <property type="match status" value="1"/>
</dbReference>
<protein>
    <recommendedName>
        <fullName evidence="11">ABC transporter domain-containing protein</fullName>
    </recommendedName>
</protein>
<dbReference type="FunFam" id="3.40.50.300:FF:000054">
    <property type="entry name" value="ABC multidrug transporter atrF"/>
    <property type="match status" value="1"/>
</dbReference>
<dbReference type="SUPFAM" id="SSF52540">
    <property type="entry name" value="P-loop containing nucleoside triphosphate hydrolases"/>
    <property type="match status" value="2"/>
</dbReference>
<dbReference type="PANTHER" id="PTHR19241">
    <property type="entry name" value="ATP-BINDING CASSETTE TRANSPORTER"/>
    <property type="match status" value="1"/>
</dbReference>
<keyword evidence="5" id="KW-0547">Nucleotide-binding</keyword>
<dbReference type="InParanoid" id="A0A165B1F7"/>
<dbReference type="GO" id="GO:0016887">
    <property type="term" value="F:ATP hydrolysis activity"/>
    <property type="evidence" value="ECO:0007669"/>
    <property type="project" value="InterPro"/>
</dbReference>
<dbReference type="GeneID" id="63828063"/>
<evidence type="ECO:0000256" key="9">
    <source>
        <dbReference type="SAM" id="MobiDB-lite"/>
    </source>
</evidence>
<feature type="transmembrane region" description="Helical" evidence="10">
    <location>
        <begin position="1254"/>
        <end position="1273"/>
    </location>
</feature>
<feature type="transmembrane region" description="Helical" evidence="10">
    <location>
        <begin position="592"/>
        <end position="612"/>
    </location>
</feature>
<dbReference type="InterPro" id="IPR034003">
    <property type="entry name" value="ABCG_PDR_2"/>
</dbReference>
<feature type="transmembrane region" description="Helical" evidence="10">
    <location>
        <begin position="1112"/>
        <end position="1133"/>
    </location>
</feature>
<dbReference type="PROSITE" id="PS50893">
    <property type="entry name" value="ABC_TRANSPORTER_2"/>
    <property type="match status" value="2"/>
</dbReference>
<evidence type="ECO:0000256" key="4">
    <source>
        <dbReference type="ARBA" id="ARBA00022692"/>
    </source>
</evidence>
<feature type="transmembrane region" description="Helical" evidence="10">
    <location>
        <begin position="560"/>
        <end position="580"/>
    </location>
</feature>
<feature type="transmembrane region" description="Helical" evidence="10">
    <location>
        <begin position="1207"/>
        <end position="1234"/>
    </location>
</feature>
<dbReference type="InterPro" id="IPR027417">
    <property type="entry name" value="P-loop_NTPase"/>
</dbReference>
<evidence type="ECO:0000313" key="13">
    <source>
        <dbReference type="Proteomes" id="UP000076871"/>
    </source>
</evidence>
<dbReference type="Pfam" id="PF06422">
    <property type="entry name" value="PDR_CDR"/>
    <property type="match status" value="1"/>
</dbReference>
<dbReference type="PROSITE" id="PS00211">
    <property type="entry name" value="ABC_TRANSPORTER_1"/>
    <property type="match status" value="1"/>
</dbReference>
<dbReference type="InterPro" id="IPR010929">
    <property type="entry name" value="PDR_CDR_ABC"/>
</dbReference>
<keyword evidence="8 10" id="KW-0472">Membrane</keyword>
<evidence type="ECO:0000256" key="1">
    <source>
        <dbReference type="ARBA" id="ARBA00004141"/>
    </source>
</evidence>
<feature type="domain" description="ABC transporter" evidence="11">
    <location>
        <begin position="93"/>
        <end position="340"/>
    </location>
</feature>
<accession>A0A165B1F7</accession>
<dbReference type="InterPro" id="IPR034001">
    <property type="entry name" value="ABCG_PDR_1"/>
</dbReference>
<evidence type="ECO:0000256" key="8">
    <source>
        <dbReference type="ARBA" id="ARBA00023136"/>
    </source>
</evidence>
<dbReference type="Pfam" id="PF14510">
    <property type="entry name" value="ABC_trans_N"/>
    <property type="match status" value="1"/>
</dbReference>
<dbReference type="OrthoDB" id="245989at2759"/>
<name>A0A165B1F7_9APHY</name>
<comment type="similarity">
    <text evidence="2">Belongs to the ABC transporter superfamily. ABCG family. PDR (TC 3.A.1.205) subfamily.</text>
</comment>
<keyword evidence="13" id="KW-1185">Reference proteome</keyword>
<dbReference type="Pfam" id="PF00005">
    <property type="entry name" value="ABC_tran"/>
    <property type="match status" value="2"/>
</dbReference>
<evidence type="ECO:0000256" key="10">
    <source>
        <dbReference type="SAM" id="Phobius"/>
    </source>
</evidence>
<evidence type="ECO:0000256" key="3">
    <source>
        <dbReference type="ARBA" id="ARBA00022448"/>
    </source>
</evidence>
<feature type="transmembrane region" description="Helical" evidence="10">
    <location>
        <begin position="527"/>
        <end position="553"/>
    </location>
</feature>
<dbReference type="STRING" id="1314785.A0A165B1F7"/>
<dbReference type="RefSeq" id="XP_040757790.1">
    <property type="nucleotide sequence ID" value="XM_040911034.1"/>
</dbReference>
<dbReference type="Proteomes" id="UP000076871">
    <property type="component" value="Unassembled WGS sequence"/>
</dbReference>
<dbReference type="InterPro" id="IPR003439">
    <property type="entry name" value="ABC_transporter-like_ATP-bd"/>
</dbReference>
<dbReference type="InterPro" id="IPR043926">
    <property type="entry name" value="ABCG_dom"/>
</dbReference>
<dbReference type="Gene3D" id="3.40.50.300">
    <property type="entry name" value="P-loop containing nucleotide triphosphate hydrolases"/>
    <property type="match status" value="2"/>
</dbReference>
<gene>
    <name evidence="12" type="ORF">LAESUDRAFT_739756</name>
</gene>
<dbReference type="InterPro" id="IPR013525">
    <property type="entry name" value="ABC2_TM"/>
</dbReference>
<organism evidence="12 13">
    <name type="scientific">Laetiporus sulphureus 93-53</name>
    <dbReference type="NCBI Taxonomy" id="1314785"/>
    <lineage>
        <taxon>Eukaryota</taxon>
        <taxon>Fungi</taxon>
        <taxon>Dikarya</taxon>
        <taxon>Basidiomycota</taxon>
        <taxon>Agaricomycotina</taxon>
        <taxon>Agaricomycetes</taxon>
        <taxon>Polyporales</taxon>
        <taxon>Laetiporus</taxon>
    </lineage>
</organism>
<comment type="subcellular location">
    <subcellularLocation>
        <location evidence="1">Membrane</location>
        <topology evidence="1">Multi-pass membrane protein</topology>
    </subcellularLocation>
</comment>
<dbReference type="GO" id="GO:0005524">
    <property type="term" value="F:ATP binding"/>
    <property type="evidence" value="ECO:0007669"/>
    <property type="project" value="UniProtKB-KW"/>
</dbReference>
<feature type="transmembrane region" description="Helical" evidence="10">
    <location>
        <begin position="485"/>
        <end position="507"/>
    </location>
</feature>
<keyword evidence="3" id="KW-0813">Transport</keyword>
<dbReference type="GO" id="GO:0140359">
    <property type="term" value="F:ABC-type transporter activity"/>
    <property type="evidence" value="ECO:0007669"/>
    <property type="project" value="InterPro"/>
</dbReference>
<dbReference type="Pfam" id="PF01061">
    <property type="entry name" value="ABC2_membrane"/>
    <property type="match status" value="2"/>
</dbReference>
<dbReference type="GO" id="GO:0016020">
    <property type="term" value="C:membrane"/>
    <property type="evidence" value="ECO:0007669"/>
    <property type="project" value="UniProtKB-SubCell"/>
</dbReference>
<feature type="region of interest" description="Disordered" evidence="9">
    <location>
        <begin position="746"/>
        <end position="771"/>
    </location>
</feature>
<keyword evidence="4 10" id="KW-0812">Transmembrane</keyword>
<evidence type="ECO:0000256" key="6">
    <source>
        <dbReference type="ARBA" id="ARBA00022840"/>
    </source>
</evidence>
<feature type="domain" description="ABC transporter" evidence="11">
    <location>
        <begin position="783"/>
        <end position="1021"/>
    </location>
</feature>
<reference evidence="12 13" key="1">
    <citation type="journal article" date="2016" name="Mol. Biol. Evol.">
        <title>Comparative Genomics of Early-Diverging Mushroom-Forming Fungi Provides Insights into the Origins of Lignocellulose Decay Capabilities.</title>
        <authorList>
            <person name="Nagy L.G."/>
            <person name="Riley R."/>
            <person name="Tritt A."/>
            <person name="Adam C."/>
            <person name="Daum C."/>
            <person name="Floudas D."/>
            <person name="Sun H."/>
            <person name="Yadav J.S."/>
            <person name="Pangilinan J."/>
            <person name="Larsson K.H."/>
            <person name="Matsuura K."/>
            <person name="Barry K."/>
            <person name="Labutti K."/>
            <person name="Kuo R."/>
            <person name="Ohm R.A."/>
            <person name="Bhattacharya S.S."/>
            <person name="Shirouzu T."/>
            <person name="Yoshinaga Y."/>
            <person name="Martin F.M."/>
            <person name="Grigoriev I.V."/>
            <person name="Hibbett D.S."/>
        </authorList>
    </citation>
    <scope>NUCLEOTIDE SEQUENCE [LARGE SCALE GENOMIC DNA]</scope>
    <source>
        <strain evidence="12 13">93-53</strain>
    </source>
</reference>
<dbReference type="InterPro" id="IPR003593">
    <property type="entry name" value="AAA+_ATPase"/>
</dbReference>
<feature type="transmembrane region" description="Helical" evidence="10">
    <location>
        <begin position="1377"/>
        <end position="1398"/>
    </location>
</feature>